<feature type="chain" id="PRO_5031263785" evidence="14">
    <location>
        <begin position="33"/>
        <end position="798"/>
    </location>
</feature>
<keyword evidence="3 11" id="KW-1134">Transmembrane beta strand</keyword>
<evidence type="ECO:0000256" key="9">
    <source>
        <dbReference type="ARBA" id="ARBA00023136"/>
    </source>
</evidence>
<keyword evidence="14" id="KW-0732">Signal</keyword>
<gene>
    <name evidence="17" type="ORF">HLH35_04805</name>
</gene>
<keyword evidence="4" id="KW-0410">Iron transport</keyword>
<keyword evidence="9 11" id="KW-0472">Membrane</keyword>
<comment type="caution">
    <text evidence="17">The sequence shown here is derived from an EMBL/GenBank/DDBJ whole genome shotgun (WGS) entry which is preliminary data.</text>
</comment>
<reference evidence="17 18" key="1">
    <citation type="submission" date="2020-04" db="EMBL/GenBank/DDBJ databases">
        <title>Description of novel Gluconacetobacter.</title>
        <authorList>
            <person name="Sombolestani A."/>
        </authorList>
    </citation>
    <scope>NUCLEOTIDE SEQUENCE [LARGE SCALE GENOMIC DNA]</scope>
    <source>
        <strain evidence="17 18">LMG 27724</strain>
    </source>
</reference>
<dbReference type="Pfam" id="PF00593">
    <property type="entry name" value="TonB_dep_Rec_b-barrel"/>
    <property type="match status" value="1"/>
</dbReference>
<sequence length="798" mass="87939">MRKTIFGITRRNLRAVLLMGAGPCALALPALAATAQHQVPGHGPHPATARQPARSTDAGPARKAAVTTPAKPAGHDAQGLEEVTVSATRRTTSVQHTPMAIDAISGRVLTQMHAQGISDYATQIPGLSIQDQGPGQKRLAIRNLTAAGEPQVGMYLDEIPIVGFTGENTDAGSAQPDVKLWDMQRIEVLKGPQGTLYGSGSEGGTVRIISERPDLAKFGGRVDTSVSTYATGGFNNSQNGTINIPIIKDKLAIRLSAYRDSNAGWIKEYYLQQNGTNWVHNAGGRLNIRYRPMENWTIDFIGYRQNTNTGDLFNLNPQFDSVAHSKWAAANFVKQPMTDQFQAYNLISTNHMHWATLTAIASWQERKMEYTHDTSFNYGNDCSSGDFWNCYPLAQYQQRLASGQINAVNDRQRVSAWTAEVRLSAPSHARIQWTGGVFYQMRKNMFNLYYGGVDSAGFFDRMSDGYAPTTKYARANWDDTQQIAEFGELTYPITSKLKVTGGVRVFQVSRTLNTLSIMPFMDFSAVPTYYPKLSAKENSATGKFLVSYDITPNAMVYAEAAEGYRIGGPNLPIGFTVQQAPPYQPDTVWDYEFGWKTGWWNNRVTFNGAFYRMNWSNVQQQGTDPTGAFDYIVNAGSAAATGFEAELAARPIRALQLGLGTNYADAQLVGRQPYQPLAVNQTHAGDPLPYVPRWTLNANATYTFDVLGHETYLRGDIAYQSGRSTAFNRANPDYIYLGGWFLANVNLGMKFGRYSAQIFASNILNRQTRVSGHVNSVMPVYYNSSPPATVGLDLSATF</sequence>
<evidence type="ECO:0000256" key="4">
    <source>
        <dbReference type="ARBA" id="ARBA00022496"/>
    </source>
</evidence>
<dbReference type="GO" id="GO:0009279">
    <property type="term" value="C:cell outer membrane"/>
    <property type="evidence" value="ECO:0007669"/>
    <property type="project" value="UniProtKB-SubCell"/>
</dbReference>
<keyword evidence="6" id="KW-0408">Iron</keyword>
<feature type="domain" description="TonB-dependent receptor plug" evidence="16">
    <location>
        <begin position="94"/>
        <end position="205"/>
    </location>
</feature>
<evidence type="ECO:0000313" key="18">
    <source>
        <dbReference type="Proteomes" id="UP000577891"/>
    </source>
</evidence>
<dbReference type="PANTHER" id="PTHR32552:SF81">
    <property type="entry name" value="TONB-DEPENDENT OUTER MEMBRANE RECEPTOR"/>
    <property type="match status" value="1"/>
</dbReference>
<feature type="domain" description="TonB-dependent receptor-like beta-barrel" evidence="15">
    <location>
        <begin position="297"/>
        <end position="762"/>
    </location>
</feature>
<evidence type="ECO:0000259" key="16">
    <source>
        <dbReference type="Pfam" id="PF07715"/>
    </source>
</evidence>
<dbReference type="Proteomes" id="UP000577891">
    <property type="component" value="Unassembled WGS sequence"/>
</dbReference>
<comment type="subcellular location">
    <subcellularLocation>
        <location evidence="1 11">Cell outer membrane</location>
        <topology evidence="1 11">Multi-pass membrane protein</topology>
    </subcellularLocation>
</comment>
<dbReference type="InterPro" id="IPR036942">
    <property type="entry name" value="Beta-barrel_TonB_sf"/>
</dbReference>
<keyword evidence="17" id="KW-0675">Receptor</keyword>
<feature type="signal peptide" evidence="14">
    <location>
        <begin position="1"/>
        <end position="32"/>
    </location>
</feature>
<evidence type="ECO:0000256" key="7">
    <source>
        <dbReference type="ARBA" id="ARBA00023065"/>
    </source>
</evidence>
<dbReference type="InterPro" id="IPR012910">
    <property type="entry name" value="Plug_dom"/>
</dbReference>
<evidence type="ECO:0000256" key="3">
    <source>
        <dbReference type="ARBA" id="ARBA00022452"/>
    </source>
</evidence>
<evidence type="ECO:0000256" key="6">
    <source>
        <dbReference type="ARBA" id="ARBA00023004"/>
    </source>
</evidence>
<proteinExistence type="inferred from homology"/>
<dbReference type="AlphaFoldDB" id="A0A7W4NZ29"/>
<dbReference type="RefSeq" id="WP_182978067.1">
    <property type="nucleotide sequence ID" value="NZ_BAABGB010000027.1"/>
</dbReference>
<keyword evidence="2 11" id="KW-0813">Transport</keyword>
<dbReference type="Pfam" id="PF07715">
    <property type="entry name" value="Plug"/>
    <property type="match status" value="1"/>
</dbReference>
<comment type="similarity">
    <text evidence="11 12">Belongs to the TonB-dependent receptor family.</text>
</comment>
<keyword evidence="18" id="KW-1185">Reference proteome</keyword>
<evidence type="ECO:0000313" key="17">
    <source>
        <dbReference type="EMBL" id="MBB2171447.1"/>
    </source>
</evidence>
<keyword evidence="7" id="KW-0406">Ion transport</keyword>
<dbReference type="PROSITE" id="PS52016">
    <property type="entry name" value="TONB_DEPENDENT_REC_3"/>
    <property type="match status" value="1"/>
</dbReference>
<evidence type="ECO:0000259" key="15">
    <source>
        <dbReference type="Pfam" id="PF00593"/>
    </source>
</evidence>
<dbReference type="EMBL" id="JABEQE010000003">
    <property type="protein sequence ID" value="MBB2171447.1"/>
    <property type="molecule type" value="Genomic_DNA"/>
</dbReference>
<evidence type="ECO:0000256" key="1">
    <source>
        <dbReference type="ARBA" id="ARBA00004571"/>
    </source>
</evidence>
<evidence type="ECO:0000256" key="11">
    <source>
        <dbReference type="PROSITE-ProRule" id="PRU01360"/>
    </source>
</evidence>
<dbReference type="Gene3D" id="2.40.170.20">
    <property type="entry name" value="TonB-dependent receptor, beta-barrel domain"/>
    <property type="match status" value="1"/>
</dbReference>
<dbReference type="InterPro" id="IPR039426">
    <property type="entry name" value="TonB-dep_rcpt-like"/>
</dbReference>
<dbReference type="GO" id="GO:0006826">
    <property type="term" value="P:iron ion transport"/>
    <property type="evidence" value="ECO:0007669"/>
    <property type="project" value="UniProtKB-KW"/>
</dbReference>
<protein>
    <submittedName>
        <fullName evidence="17">TonB-dependent receptor</fullName>
    </submittedName>
</protein>
<keyword evidence="10 11" id="KW-0998">Cell outer membrane</keyword>
<evidence type="ECO:0000256" key="13">
    <source>
        <dbReference type="SAM" id="MobiDB-lite"/>
    </source>
</evidence>
<evidence type="ECO:0000256" key="8">
    <source>
        <dbReference type="ARBA" id="ARBA00023077"/>
    </source>
</evidence>
<accession>A0A7W4NZ29</accession>
<evidence type="ECO:0000256" key="10">
    <source>
        <dbReference type="ARBA" id="ARBA00023237"/>
    </source>
</evidence>
<dbReference type="PANTHER" id="PTHR32552">
    <property type="entry name" value="FERRICHROME IRON RECEPTOR-RELATED"/>
    <property type="match status" value="1"/>
</dbReference>
<organism evidence="17 18">
    <name type="scientific">Gluconacetobacter asukensis</name>
    <dbReference type="NCBI Taxonomy" id="1017181"/>
    <lineage>
        <taxon>Bacteria</taxon>
        <taxon>Pseudomonadati</taxon>
        <taxon>Pseudomonadota</taxon>
        <taxon>Alphaproteobacteria</taxon>
        <taxon>Acetobacterales</taxon>
        <taxon>Acetobacteraceae</taxon>
        <taxon>Gluconacetobacter</taxon>
    </lineage>
</organism>
<evidence type="ECO:0000256" key="5">
    <source>
        <dbReference type="ARBA" id="ARBA00022692"/>
    </source>
</evidence>
<evidence type="ECO:0000256" key="14">
    <source>
        <dbReference type="SAM" id="SignalP"/>
    </source>
</evidence>
<evidence type="ECO:0000256" key="2">
    <source>
        <dbReference type="ARBA" id="ARBA00022448"/>
    </source>
</evidence>
<evidence type="ECO:0000256" key="12">
    <source>
        <dbReference type="RuleBase" id="RU003357"/>
    </source>
</evidence>
<dbReference type="SUPFAM" id="SSF56935">
    <property type="entry name" value="Porins"/>
    <property type="match status" value="1"/>
</dbReference>
<keyword evidence="5 11" id="KW-0812">Transmembrane</keyword>
<name>A0A7W4NZ29_9PROT</name>
<dbReference type="InterPro" id="IPR000531">
    <property type="entry name" value="Beta-barrel_TonB"/>
</dbReference>
<keyword evidence="8 12" id="KW-0798">TonB box</keyword>
<feature type="region of interest" description="Disordered" evidence="13">
    <location>
        <begin position="37"/>
        <end position="81"/>
    </location>
</feature>